<evidence type="ECO:0000256" key="1">
    <source>
        <dbReference type="ARBA" id="ARBA00022428"/>
    </source>
</evidence>
<keyword evidence="9" id="KW-1185">Reference proteome</keyword>
<accession>A0ABW4VVL8</accession>
<proteinExistence type="inferred from homology"/>
<evidence type="ECO:0000256" key="2">
    <source>
        <dbReference type="ARBA" id="ARBA00022598"/>
    </source>
</evidence>
<dbReference type="InterPro" id="IPR000873">
    <property type="entry name" value="AMP-dep_synth/lig_dom"/>
</dbReference>
<keyword evidence="3 5" id="KW-0547">Nucleotide-binding</keyword>
<evidence type="ECO:0000256" key="5">
    <source>
        <dbReference type="HAMAP-Rule" id="MF_00731"/>
    </source>
</evidence>
<comment type="pathway">
    <text evidence="5">Quinol/quinone metabolism; 1,4-dihydroxy-2-naphthoate biosynthesis; 1,4-dihydroxy-2-naphthoate from chorismate: step 5/7.</text>
</comment>
<dbReference type="InterPro" id="IPR025110">
    <property type="entry name" value="AMP-bd_C"/>
</dbReference>
<dbReference type="RefSeq" id="WP_377555773.1">
    <property type="nucleotide sequence ID" value="NZ_JBHUHQ010000010.1"/>
</dbReference>
<dbReference type="Gene3D" id="3.40.50.12780">
    <property type="entry name" value="N-terminal domain of ligase-like"/>
    <property type="match status" value="1"/>
</dbReference>
<dbReference type="SUPFAM" id="SSF56801">
    <property type="entry name" value="Acetyl-CoA synthetase-like"/>
    <property type="match status" value="1"/>
</dbReference>
<dbReference type="CDD" id="cd05912">
    <property type="entry name" value="OSB_CoA_lg"/>
    <property type="match status" value="1"/>
</dbReference>
<dbReference type="Gene3D" id="3.30.300.30">
    <property type="match status" value="1"/>
</dbReference>
<dbReference type="EMBL" id="JBHUHQ010000010">
    <property type="protein sequence ID" value="MFD2043719.1"/>
    <property type="molecule type" value="Genomic_DNA"/>
</dbReference>
<dbReference type="InterPro" id="IPR050237">
    <property type="entry name" value="ATP-dep_AMP-bd_enzyme"/>
</dbReference>
<dbReference type="InterPro" id="IPR045851">
    <property type="entry name" value="AMP-bd_C_sf"/>
</dbReference>
<organism evidence="8 9">
    <name type="scientific">Ornithinibacillus salinisoli</name>
    <dbReference type="NCBI Taxonomy" id="1848459"/>
    <lineage>
        <taxon>Bacteria</taxon>
        <taxon>Bacillati</taxon>
        <taxon>Bacillota</taxon>
        <taxon>Bacilli</taxon>
        <taxon>Bacillales</taxon>
        <taxon>Bacillaceae</taxon>
        <taxon>Ornithinibacillus</taxon>
    </lineage>
</organism>
<dbReference type="PANTHER" id="PTHR43767:SF1">
    <property type="entry name" value="NONRIBOSOMAL PEPTIDE SYNTHASE PES1 (EUROFUNG)-RELATED"/>
    <property type="match status" value="1"/>
</dbReference>
<evidence type="ECO:0000313" key="9">
    <source>
        <dbReference type="Proteomes" id="UP001597383"/>
    </source>
</evidence>
<sequence length="487" mass="54281">MTETIPHWLSKQANLAPDHPAIELEDGTKLTFLELQHKSKLFAKKLAAMEIRKGSHVGILSTNDVKMIIAIHALSYIGAVAVLLNTRLTSEELNYQLEDAKVSVLLTSDEQLSKAEPLHAHKKKSFTDVENMKEANVELVSELHLDDTFTIIYTSGTTGFPKGVQHTYGNHWWSAIGSALNLGLLKDDKWLAVLPMFHVGGLSIYIKSAIYGMPVLLFEKFDDEKVHQAIMHRGVTMISVVTVMVQRLIEKLGDKVYPKEFRCMLLGGGPAPKSLLETAKEKHIPIFQSYGMTETSSQIATLSPHDALEKIGSSGKPLVPAQLRIIHPDQDNIGEIAVKGPMVTKGYFHNQDATKKSFQDEWLLTGDLGYLDDDGFLYVVDRRKDLIISGGENIYPSEIESVLSAMNGIKEIGIVGKQDGTWGQVPIAFIVSNNELTKEEIYQFAEKRLAKYKIPKEVYFVDALPRNASNKLVRNKLLSTINRRSDS</sequence>
<dbReference type="Pfam" id="PF00501">
    <property type="entry name" value="AMP-binding"/>
    <property type="match status" value="1"/>
</dbReference>
<feature type="domain" description="AMP-dependent synthetase/ligase" evidence="6">
    <location>
        <begin position="10"/>
        <end position="348"/>
    </location>
</feature>
<evidence type="ECO:0000256" key="3">
    <source>
        <dbReference type="ARBA" id="ARBA00022741"/>
    </source>
</evidence>
<name>A0ABW4VVL8_9BACI</name>
<evidence type="ECO:0000259" key="7">
    <source>
        <dbReference type="Pfam" id="PF13193"/>
    </source>
</evidence>
<dbReference type="Pfam" id="PF13193">
    <property type="entry name" value="AMP-binding_C"/>
    <property type="match status" value="1"/>
</dbReference>
<dbReference type="InterPro" id="IPR020845">
    <property type="entry name" value="AMP-binding_CS"/>
</dbReference>
<dbReference type="HAMAP" id="MF_00731">
    <property type="entry name" value="MenE"/>
    <property type="match status" value="1"/>
</dbReference>
<dbReference type="InterPro" id="IPR042099">
    <property type="entry name" value="ANL_N_sf"/>
</dbReference>
<dbReference type="InterPro" id="IPR010192">
    <property type="entry name" value="MenE"/>
</dbReference>
<keyword evidence="2 5" id="KW-0436">Ligase</keyword>
<dbReference type="PROSITE" id="PS00455">
    <property type="entry name" value="AMP_BINDING"/>
    <property type="match status" value="1"/>
</dbReference>
<dbReference type="NCBIfam" id="TIGR01923">
    <property type="entry name" value="menE"/>
    <property type="match status" value="1"/>
</dbReference>
<comment type="pathway">
    <text evidence="5">Quinol/quinone metabolism; menaquinone biosynthesis.</text>
</comment>
<protein>
    <recommendedName>
        <fullName evidence="5">2-succinylbenzoate--CoA ligase</fullName>
        <ecNumber evidence="5">6.2.1.26</ecNumber>
    </recommendedName>
    <alternativeName>
        <fullName evidence="5">o-succinylbenzoyl-CoA synthetase</fullName>
        <shortName evidence="5">OSB-CoA synthetase</shortName>
    </alternativeName>
</protein>
<comment type="caution">
    <text evidence="8">The sequence shown here is derived from an EMBL/GenBank/DDBJ whole genome shotgun (WGS) entry which is preliminary data.</text>
</comment>
<feature type="domain" description="AMP-binding enzyme C-terminal" evidence="7">
    <location>
        <begin position="398"/>
        <end position="471"/>
    </location>
</feature>
<dbReference type="GO" id="GO:0008756">
    <property type="term" value="F:o-succinylbenzoate-CoA ligase activity"/>
    <property type="evidence" value="ECO:0007669"/>
    <property type="project" value="UniProtKB-EC"/>
</dbReference>
<evidence type="ECO:0000256" key="4">
    <source>
        <dbReference type="ARBA" id="ARBA00022840"/>
    </source>
</evidence>
<comment type="similarity">
    <text evidence="5">Belongs to the ATP-dependent AMP-binding enzyme family. MenE subfamily.</text>
</comment>
<keyword evidence="4 5" id="KW-0067">ATP-binding</keyword>
<dbReference type="PANTHER" id="PTHR43767">
    <property type="entry name" value="LONG-CHAIN-FATTY-ACID--COA LIGASE"/>
    <property type="match status" value="1"/>
</dbReference>
<reference evidence="9" key="1">
    <citation type="journal article" date="2019" name="Int. J. Syst. Evol. Microbiol.">
        <title>The Global Catalogue of Microorganisms (GCM) 10K type strain sequencing project: providing services to taxonomists for standard genome sequencing and annotation.</title>
        <authorList>
            <consortium name="The Broad Institute Genomics Platform"/>
            <consortium name="The Broad Institute Genome Sequencing Center for Infectious Disease"/>
            <person name="Wu L."/>
            <person name="Ma J."/>
        </authorList>
    </citation>
    <scope>NUCLEOTIDE SEQUENCE [LARGE SCALE GENOMIC DNA]</scope>
    <source>
        <strain evidence="9">R28</strain>
    </source>
</reference>
<gene>
    <name evidence="5" type="primary">menE</name>
    <name evidence="8" type="ORF">ACFSJF_05435</name>
</gene>
<keyword evidence="1 5" id="KW-0474">Menaquinone biosynthesis</keyword>
<comment type="catalytic activity">
    <reaction evidence="5">
        <text>2-succinylbenzoate + ATP + CoA = 2-succinylbenzoyl-CoA + AMP + diphosphate</text>
        <dbReference type="Rhea" id="RHEA:17009"/>
        <dbReference type="ChEBI" id="CHEBI:18325"/>
        <dbReference type="ChEBI" id="CHEBI:30616"/>
        <dbReference type="ChEBI" id="CHEBI:33019"/>
        <dbReference type="ChEBI" id="CHEBI:57287"/>
        <dbReference type="ChEBI" id="CHEBI:57364"/>
        <dbReference type="ChEBI" id="CHEBI:456215"/>
        <dbReference type="EC" id="6.2.1.26"/>
    </reaction>
</comment>
<evidence type="ECO:0000259" key="6">
    <source>
        <dbReference type="Pfam" id="PF00501"/>
    </source>
</evidence>
<evidence type="ECO:0000313" key="8">
    <source>
        <dbReference type="EMBL" id="MFD2043719.1"/>
    </source>
</evidence>
<comment type="function">
    <text evidence="5">Converts 2-succinylbenzoate (OSB) to 2-succinylbenzoyl-CoA (OSB-CoA).</text>
</comment>
<dbReference type="EC" id="6.2.1.26" evidence="5"/>
<dbReference type="NCBIfam" id="NF002966">
    <property type="entry name" value="PRK03640.1"/>
    <property type="match status" value="1"/>
</dbReference>
<dbReference type="Proteomes" id="UP001597383">
    <property type="component" value="Unassembled WGS sequence"/>
</dbReference>